<dbReference type="EMBL" id="LJZO01000007">
    <property type="protein sequence ID" value="ROW00994.1"/>
    <property type="molecule type" value="Genomic_DNA"/>
</dbReference>
<dbReference type="STRING" id="252740.A0A423WC70"/>
<protein>
    <submittedName>
        <fullName evidence="2">Uncharacterized protein</fullName>
    </submittedName>
</protein>
<feature type="compositionally biased region" description="Polar residues" evidence="1">
    <location>
        <begin position="157"/>
        <end position="174"/>
    </location>
</feature>
<evidence type="ECO:0000313" key="2">
    <source>
        <dbReference type="EMBL" id="ROW00994.1"/>
    </source>
</evidence>
<feature type="region of interest" description="Disordered" evidence="1">
    <location>
        <begin position="156"/>
        <end position="210"/>
    </location>
</feature>
<dbReference type="AlphaFoldDB" id="A0A423WC70"/>
<name>A0A423WC70_CYTCH</name>
<dbReference type="Proteomes" id="UP000284375">
    <property type="component" value="Unassembled WGS sequence"/>
</dbReference>
<reference evidence="2 3" key="1">
    <citation type="submission" date="2015-09" db="EMBL/GenBank/DDBJ databases">
        <title>Host preference determinants of Valsa canker pathogens revealed by comparative genomics.</title>
        <authorList>
            <person name="Yin Z."/>
            <person name="Huang L."/>
        </authorList>
    </citation>
    <scope>NUCLEOTIDE SEQUENCE [LARGE SCALE GENOMIC DNA]</scope>
    <source>
        <strain evidence="2 3">YSFL</strain>
    </source>
</reference>
<gene>
    <name evidence="2" type="ORF">VSDG_02694</name>
</gene>
<feature type="compositionally biased region" description="Polar residues" evidence="1">
    <location>
        <begin position="119"/>
        <end position="137"/>
    </location>
</feature>
<dbReference type="OrthoDB" id="3508416at2759"/>
<accession>A0A423WC70</accession>
<evidence type="ECO:0000256" key="1">
    <source>
        <dbReference type="SAM" id="MobiDB-lite"/>
    </source>
</evidence>
<keyword evidence="3" id="KW-1185">Reference proteome</keyword>
<comment type="caution">
    <text evidence="2">The sequence shown here is derived from an EMBL/GenBank/DDBJ whole genome shotgun (WGS) entry which is preliminary data.</text>
</comment>
<sequence>MAYNRPRRSSEPPSADTDTHSENTLPAAGPHAPNPRASGTPPPDGVGLAPEEQWSVVHPPTHPEARHGPSGNVQQQDQTPTPRPRNWNPSELLRPPRKSLTTDQQQTLMERLQRDVDQGTAQPSQTRMGSSLPRPNQQLSILRNFTAPIRLPRIPGSVQSYSSRSPSGLEQQSPERPFYRPMSGVSPPVLAPTRQLQQQPSDIWPHGASRAPLGLVSGNSNPNGDFVASIDSTSNDLSRALERMRLGFSPAYNGDPRLERNRSADVPNELNCSLFLVNLPPNLTTHRLITAVHAMGPTGRIYATHINAPEPDRQHFGCAAKVIFFERKAAHDFFSLCEEHGLVIDGFSARVMWNRIKTAQQAHSRTTTRVLLIGGNRQFVNPSALTEYFKTKLQFQIDCIIPHTDGMDGQNAVVEYRFGSFRCQAEAAKMALVREHQDVKCFFHPDPCDPSHPDWAKNGFRWPAPKLPRQCPTVLEVVPEDQEAQELNRVHDAAGQSHFPIFLR</sequence>
<feature type="compositionally biased region" description="Polar residues" evidence="1">
    <location>
        <begin position="99"/>
        <end position="108"/>
    </location>
</feature>
<proteinExistence type="predicted"/>
<organism evidence="2 3">
    <name type="scientific">Cytospora chrysosperma</name>
    <name type="common">Cytospora canker fungus</name>
    <name type="synonym">Sphaeria chrysosperma</name>
    <dbReference type="NCBI Taxonomy" id="252740"/>
    <lineage>
        <taxon>Eukaryota</taxon>
        <taxon>Fungi</taxon>
        <taxon>Dikarya</taxon>
        <taxon>Ascomycota</taxon>
        <taxon>Pezizomycotina</taxon>
        <taxon>Sordariomycetes</taxon>
        <taxon>Sordariomycetidae</taxon>
        <taxon>Diaporthales</taxon>
        <taxon>Cytosporaceae</taxon>
        <taxon>Cytospora</taxon>
    </lineage>
</organism>
<evidence type="ECO:0000313" key="3">
    <source>
        <dbReference type="Proteomes" id="UP000284375"/>
    </source>
</evidence>
<feature type="region of interest" description="Disordered" evidence="1">
    <location>
        <begin position="1"/>
        <end position="137"/>
    </location>
</feature>